<dbReference type="Gene3D" id="3.90.640.10">
    <property type="entry name" value="Actin, Chain A, domain 4"/>
    <property type="match status" value="1"/>
</dbReference>
<dbReference type="AlphaFoldDB" id="A0A455K6M3"/>
<dbReference type="GO" id="GO:0034663">
    <property type="term" value="C:endoplasmic reticulum chaperone complex"/>
    <property type="evidence" value="ECO:0007669"/>
    <property type="project" value="TreeGrafter"/>
</dbReference>
<dbReference type="InterPro" id="IPR029047">
    <property type="entry name" value="HSP70_peptide-bd_sf"/>
</dbReference>
<dbReference type="InterPro" id="IPR029048">
    <property type="entry name" value="HSP70_C_sf"/>
</dbReference>
<dbReference type="GO" id="GO:0005524">
    <property type="term" value="F:ATP binding"/>
    <property type="evidence" value="ECO:0007669"/>
    <property type="project" value="UniProtKB-KW"/>
</dbReference>
<dbReference type="SUPFAM" id="SSF53067">
    <property type="entry name" value="Actin-like ATPase domain"/>
    <property type="match status" value="2"/>
</dbReference>
<sequence length="1171" mass="131900">MLRSLWFCLLFGVWYLNVCEVSGLATLSIDLSSEFLKVAIVKPGVPMEIVLNKESRRKTPLTVAFKDGETLLGDPALVVAIKKPKRSFSYFLHLLAKDLKNPIVEKFQKDYPHYTLGEDNGRVYFRYDEDTIYFPEELVAIALNTSREIAEDYAEQKITDAVITVPSFFNQAERKAVIYAAELAGLRVLQLMSDNAAVALNYGVFRRKEFNATVQHVMFFDMGAGSTTASIVAYQTVKLKEEGVAEINPQLTIKGVGFDRTLGGKELDLKLQAHLAEVFTNQKKTSNSVYDSPRAMAKLLKEAKRVKQVLSANSDHTAQIEGLLDDEDFKAYVSRKEFVEMTKDFYDKIEGVIERALKSADMTLIEIDSVILVGGGTRVPKVQDALLKATKKKELAKNINADEAAALGAVYQAAHLSKGFKVKKFVVKDASLFPIRVDFDKISTEEDGSESKRKVMRTLFHQNNVMPQKKVMTFNKHKEDFQLNINYGDLNGMMTPDDVRYFGSQNVSVISLTGIADALEKHTEEDSKGIKAHFRMDESGILHLDSVEAVFERIENVTVNETEAEEQSTFAKLGDTISRFFSGSNTDEKTEDGATEEEKAPEDTLERGEGAEEGDAEGQEQEQGGGDPKDDGGDEGDLEEEKPTEDENEEKEDKVAEETDEETIDGDEEESEGGEDGDISEDTKDEKEGGEEEEQGEEDGGQDGEKEEEVAEEGEKGEEGDKEDGEEDVEEAEKEKEDVEEEEKEEEDGEEEEQGEEKVEEGEAEEQEKEKKDETDEKKDGEKVKKDKKKKKDEDKQDKDGKDKEETKKVKLTKPQIQTVKEAISVDIELLDCKTPSKEMKKTSKEKLKDLRRIQEAKRAKEQAVNNLESFIYETQEKLYEEEYLVCSLEEERDLIRANLSEASDWVYEVDADTNATVFKQKLRELKKQTKDLFFRVKEKKDRPELVSAMKTALNTSKVFLEMIKNITVEEDSPFSQVEVDLLEKVYNKSKDWFKSKMKEQKKLADHERPVLLTSDLQDKISDIDRELRYLVGKAKTAKPKKKPSKEKSSNKTDEAKKSNETKAGDEETIQTDLPVEDKAPTEGNETEPITEAGEAEDQGEQPTEGDAEEEPLQIGGGEEEAQLEEPVPMDTPPEEQETESSQEESEETTRETEPADATTEKETAHNSGDL</sequence>
<feature type="compositionally biased region" description="Acidic residues" evidence="9">
    <location>
        <begin position="1133"/>
        <end position="1147"/>
    </location>
</feature>
<dbReference type="PANTHER" id="PTHR45639">
    <property type="entry name" value="HSC70CB, ISOFORM G-RELATED"/>
    <property type="match status" value="1"/>
</dbReference>
<proteinExistence type="evidence at transcript level"/>
<feature type="compositionally biased region" description="Basic and acidic residues" evidence="9">
    <location>
        <begin position="586"/>
        <end position="610"/>
    </location>
</feature>
<evidence type="ECO:0000256" key="10">
    <source>
        <dbReference type="SAM" id="SignalP"/>
    </source>
</evidence>
<reference evidence="11" key="1">
    <citation type="journal article" date="2018" name="Comp. Biochem. Physiol. Part D Genomics Proteomics">
        <title>Genome-wide identification of HSP70/110 genes in sea cucumber Apostichopus japonicus and comparative analysis of their involvement in aestivation.</title>
        <authorList>
            <person name="Gao L."/>
            <person name="Yuan Z."/>
            <person name="Yu S."/>
            <person name="Yang Y."/>
            <person name="Li Y."/>
            <person name="He C."/>
        </authorList>
    </citation>
    <scope>NUCLEOTIDE SEQUENCE</scope>
</reference>
<dbReference type="PANTHER" id="PTHR45639:SF3">
    <property type="entry name" value="HYPOXIA UP-REGULATED PROTEIN 1"/>
    <property type="match status" value="1"/>
</dbReference>
<feature type="region of interest" description="Disordered" evidence="9">
    <location>
        <begin position="579"/>
        <end position="812"/>
    </location>
</feature>
<dbReference type="PRINTS" id="PR00301">
    <property type="entry name" value="HEATSHOCK70"/>
</dbReference>
<evidence type="ECO:0000256" key="4">
    <source>
        <dbReference type="ARBA" id="ARBA00022741"/>
    </source>
</evidence>
<evidence type="ECO:0000256" key="6">
    <source>
        <dbReference type="ARBA" id="ARBA00022840"/>
    </source>
</evidence>
<dbReference type="Gene3D" id="3.30.30.30">
    <property type="match status" value="1"/>
</dbReference>
<dbReference type="GO" id="GO:0140662">
    <property type="term" value="F:ATP-dependent protein folding chaperone"/>
    <property type="evidence" value="ECO:0007669"/>
    <property type="project" value="InterPro"/>
</dbReference>
<protein>
    <recommendedName>
        <fullName evidence="8">Hypoxia up-regulated protein 1</fullName>
    </recommendedName>
</protein>
<feature type="region of interest" description="Disordered" evidence="9">
    <location>
        <begin position="1035"/>
        <end position="1171"/>
    </location>
</feature>
<dbReference type="GO" id="GO:0005788">
    <property type="term" value="C:endoplasmic reticulum lumen"/>
    <property type="evidence" value="ECO:0007669"/>
    <property type="project" value="UniProtKB-SubCell"/>
</dbReference>
<dbReference type="CDD" id="cd10230">
    <property type="entry name" value="ASKHA_NBD_HSP70_HYOU1"/>
    <property type="match status" value="1"/>
</dbReference>
<feature type="chain" id="PRO_5019801355" description="Hypoxia up-regulated protein 1" evidence="10">
    <location>
        <begin position="24"/>
        <end position="1171"/>
    </location>
</feature>
<evidence type="ECO:0000256" key="5">
    <source>
        <dbReference type="ARBA" id="ARBA00022824"/>
    </source>
</evidence>
<dbReference type="GO" id="GO:0030968">
    <property type="term" value="P:endoplasmic reticulum unfolded protein response"/>
    <property type="evidence" value="ECO:0007669"/>
    <property type="project" value="TreeGrafter"/>
</dbReference>
<evidence type="ECO:0000313" key="11">
    <source>
        <dbReference type="EMBL" id="AWS31940.1"/>
    </source>
</evidence>
<feature type="compositionally biased region" description="Basic and acidic residues" evidence="9">
    <location>
        <begin position="768"/>
        <end position="785"/>
    </location>
</feature>
<name>A0A455K6M3_STIJA</name>
<dbReference type="Gene3D" id="2.60.34.10">
    <property type="entry name" value="Substrate Binding Domain Of DNAk, Chain A, domain 1"/>
    <property type="match status" value="1"/>
</dbReference>
<keyword evidence="7" id="KW-0143">Chaperone</keyword>
<feature type="compositionally biased region" description="Acidic residues" evidence="9">
    <location>
        <begin position="1094"/>
        <end position="1124"/>
    </location>
</feature>
<evidence type="ECO:0000256" key="9">
    <source>
        <dbReference type="SAM" id="MobiDB-lite"/>
    </source>
</evidence>
<evidence type="ECO:0000256" key="8">
    <source>
        <dbReference type="ARBA" id="ARBA00040503"/>
    </source>
</evidence>
<dbReference type="EMBL" id="MH290232">
    <property type="protein sequence ID" value="AWS31940.1"/>
    <property type="molecule type" value="mRNA"/>
</dbReference>
<comment type="subcellular location">
    <subcellularLocation>
        <location evidence="1">Endoplasmic reticulum lumen</location>
    </subcellularLocation>
</comment>
<dbReference type="Gene3D" id="3.30.420.40">
    <property type="match status" value="2"/>
</dbReference>
<feature type="compositionally biased region" description="Basic and acidic residues" evidence="9">
    <location>
        <begin position="1148"/>
        <end position="1165"/>
    </location>
</feature>
<keyword evidence="3 10" id="KW-0732">Signal</keyword>
<accession>A0A455K6M3</accession>
<dbReference type="InterPro" id="IPR013126">
    <property type="entry name" value="Hsp_70_fam"/>
</dbReference>
<feature type="compositionally biased region" description="Acidic residues" evidence="9">
    <location>
        <begin position="688"/>
        <end position="712"/>
    </location>
</feature>
<dbReference type="InterPro" id="IPR043129">
    <property type="entry name" value="ATPase_NBD"/>
</dbReference>
<feature type="compositionally biased region" description="Acidic residues" evidence="9">
    <location>
        <begin position="611"/>
        <end position="620"/>
    </location>
</feature>
<dbReference type="Pfam" id="PF00012">
    <property type="entry name" value="HSP70"/>
    <property type="match status" value="1"/>
</dbReference>
<evidence type="ECO:0000256" key="3">
    <source>
        <dbReference type="ARBA" id="ARBA00022729"/>
    </source>
</evidence>
<keyword evidence="5" id="KW-0256">Endoplasmic reticulum</keyword>
<dbReference type="InterPro" id="IPR018181">
    <property type="entry name" value="Heat_shock_70_CS"/>
</dbReference>
<evidence type="ECO:0000256" key="1">
    <source>
        <dbReference type="ARBA" id="ARBA00004319"/>
    </source>
</evidence>
<dbReference type="PROSITE" id="PS01036">
    <property type="entry name" value="HSP70_3"/>
    <property type="match status" value="1"/>
</dbReference>
<feature type="signal peptide" evidence="10">
    <location>
        <begin position="1"/>
        <end position="23"/>
    </location>
</feature>
<feature type="compositionally biased region" description="Basic and acidic residues" evidence="9">
    <location>
        <begin position="1046"/>
        <end position="1066"/>
    </location>
</feature>
<dbReference type="SUPFAM" id="SSF100934">
    <property type="entry name" value="Heat shock protein 70kD (HSP70), C-terminal subdomain"/>
    <property type="match status" value="1"/>
</dbReference>
<feature type="compositionally biased region" description="Basic residues" evidence="9">
    <location>
        <begin position="1036"/>
        <end position="1045"/>
    </location>
</feature>
<evidence type="ECO:0000256" key="2">
    <source>
        <dbReference type="ARBA" id="ARBA00007381"/>
    </source>
</evidence>
<feature type="compositionally biased region" description="Acidic residues" evidence="9">
    <location>
        <begin position="658"/>
        <end position="680"/>
    </location>
</feature>
<comment type="similarity">
    <text evidence="2">Belongs to the heat shock protein 70 family.</text>
</comment>
<feature type="compositionally biased region" description="Acidic residues" evidence="9">
    <location>
        <begin position="632"/>
        <end position="650"/>
    </location>
</feature>
<dbReference type="Gene3D" id="1.20.1270.10">
    <property type="match status" value="1"/>
</dbReference>
<dbReference type="GO" id="GO:1903298">
    <property type="term" value="P:negative regulation of hypoxia-induced intrinsic apoptotic signaling pathway"/>
    <property type="evidence" value="ECO:0007669"/>
    <property type="project" value="TreeGrafter"/>
</dbReference>
<organism evidence="11">
    <name type="scientific">Stichopus japonicus</name>
    <name type="common">Sea cucumber</name>
    <dbReference type="NCBI Taxonomy" id="307972"/>
    <lineage>
        <taxon>Eukaryota</taxon>
        <taxon>Metazoa</taxon>
        <taxon>Echinodermata</taxon>
        <taxon>Eleutherozoa</taxon>
        <taxon>Echinozoa</taxon>
        <taxon>Holothuroidea</taxon>
        <taxon>Aspidochirotacea</taxon>
        <taxon>Aspidochirotida</taxon>
        <taxon>Stichopodidae</taxon>
        <taxon>Apostichopus</taxon>
    </lineage>
</organism>
<feature type="compositionally biased region" description="Acidic residues" evidence="9">
    <location>
        <begin position="720"/>
        <end position="767"/>
    </location>
</feature>
<keyword evidence="4" id="KW-0547">Nucleotide-binding</keyword>
<evidence type="ECO:0000256" key="7">
    <source>
        <dbReference type="ARBA" id="ARBA00023186"/>
    </source>
</evidence>
<feature type="compositionally biased region" description="Basic and acidic residues" evidence="9">
    <location>
        <begin position="792"/>
        <end position="809"/>
    </location>
</feature>
<keyword evidence="6" id="KW-0067">ATP-binding</keyword>